<evidence type="ECO:0000256" key="3">
    <source>
        <dbReference type="ARBA" id="ARBA00022679"/>
    </source>
</evidence>
<evidence type="ECO:0000256" key="6">
    <source>
        <dbReference type="ARBA" id="ARBA00023082"/>
    </source>
</evidence>
<evidence type="ECO:0000256" key="9">
    <source>
        <dbReference type="SAM" id="MobiDB-lite"/>
    </source>
</evidence>
<accession>A0A7K1TD14</accession>
<organism evidence="12 13">
    <name type="scientific">Hymenobacter ginkgonis</name>
    <dbReference type="NCBI Taxonomy" id="2682976"/>
    <lineage>
        <taxon>Bacteria</taxon>
        <taxon>Pseudomonadati</taxon>
        <taxon>Bacteroidota</taxon>
        <taxon>Cytophagia</taxon>
        <taxon>Cytophagales</taxon>
        <taxon>Hymenobacteraceae</taxon>
        <taxon>Hymenobacter</taxon>
    </lineage>
</organism>
<keyword evidence="6" id="KW-0731">Sigma factor</keyword>
<dbReference type="GO" id="GO:0003677">
    <property type="term" value="F:DNA binding"/>
    <property type="evidence" value="ECO:0007669"/>
    <property type="project" value="UniProtKB-KW"/>
</dbReference>
<dbReference type="Pfam" id="PF00309">
    <property type="entry name" value="Sigma54_AID"/>
    <property type="match status" value="1"/>
</dbReference>
<name>A0A7K1TD14_9BACT</name>
<dbReference type="InterPro" id="IPR007634">
    <property type="entry name" value="RNA_pol_sigma_54_DNA-bd"/>
</dbReference>
<dbReference type="Gene3D" id="1.10.10.60">
    <property type="entry name" value="Homeodomain-like"/>
    <property type="match status" value="1"/>
</dbReference>
<sequence length="535" mass="60054">MQRLDLKQLLSQRLSPQQIQFIKLLQIPTAELETRIKEEMEVNPALEEGDSDDADERDDSADDTPEADDPNDSLDSDDSTLDEDFSSGEPADDSSGPDDYADERPEPAAEPEALGIDNDNHEIDISDYVNDDEIAGYKMQGDGPGDEEERDMPLADTSGSLQDSLLDQLHFAQLDERQQAIGEQLVGSIDSDGYIRRDLAAIANDLAFSQNLEVSEPEIEAVLHVIQQFDPPGIAARDLPECLLLQLERRPQDESTQNAERILTETFEEFTKKHYQRIQQKLDLEDDELKEAVAVILRLNPKPGGSGPVSGGRGSGGGAQYLMPDFILANDNGELSLTLNARNAPELRVSRDYREMLQTYDKAAKKDQKMKEAVTFVKQKLDSAKWFIDAIRQRQNTLLRTMSAIVERQREFFLTGDDSKLRPMILKDIAQQIGMDISTVSRVANSKSIQTEHGIYPLKFFFSEGIATDSGEDASSREVKSILRDLIGNEKKDHPLSDDKLEKMLNARGYNIARRTVAKYREQLNIPVARLRKEL</sequence>
<dbReference type="RefSeq" id="WP_157564006.1">
    <property type="nucleotide sequence ID" value="NZ_WQKZ01000002.1"/>
</dbReference>
<gene>
    <name evidence="12" type="primary">rpoN</name>
    <name evidence="12" type="ORF">GO988_08075</name>
</gene>
<dbReference type="GO" id="GO:0000428">
    <property type="term" value="C:DNA-directed RNA polymerase complex"/>
    <property type="evidence" value="ECO:0007669"/>
    <property type="project" value="UniProtKB-KW"/>
</dbReference>
<dbReference type="PANTHER" id="PTHR32248:SF4">
    <property type="entry name" value="RNA POLYMERASE SIGMA-54 FACTOR"/>
    <property type="match status" value="1"/>
</dbReference>
<dbReference type="AlphaFoldDB" id="A0A7K1TD14"/>
<dbReference type="PROSITE" id="PS50044">
    <property type="entry name" value="SIGMA54_3"/>
    <property type="match status" value="1"/>
</dbReference>
<evidence type="ECO:0000256" key="4">
    <source>
        <dbReference type="ARBA" id="ARBA00022695"/>
    </source>
</evidence>
<dbReference type="Proteomes" id="UP000441336">
    <property type="component" value="Unassembled WGS sequence"/>
</dbReference>
<dbReference type="Pfam" id="PF04552">
    <property type="entry name" value="Sigma54_DBD"/>
    <property type="match status" value="1"/>
</dbReference>
<feature type="region of interest" description="Disordered" evidence="9">
    <location>
        <begin position="36"/>
        <end position="159"/>
    </location>
</feature>
<keyword evidence="5" id="KW-0805">Transcription regulation</keyword>
<feature type="compositionally biased region" description="Acidic residues" evidence="9">
    <location>
        <begin position="47"/>
        <end position="101"/>
    </location>
</feature>
<dbReference type="GO" id="GO:0016987">
    <property type="term" value="F:sigma factor activity"/>
    <property type="evidence" value="ECO:0007669"/>
    <property type="project" value="UniProtKB-KW"/>
</dbReference>
<keyword evidence="3" id="KW-0808">Transferase</keyword>
<evidence type="ECO:0000256" key="5">
    <source>
        <dbReference type="ARBA" id="ARBA00023015"/>
    </source>
</evidence>
<evidence type="ECO:0000313" key="13">
    <source>
        <dbReference type="Proteomes" id="UP000441336"/>
    </source>
</evidence>
<dbReference type="Gene3D" id="1.10.10.1330">
    <property type="entry name" value="RNA polymerase sigma-54 factor, core-binding domain"/>
    <property type="match status" value="1"/>
</dbReference>
<evidence type="ECO:0000256" key="8">
    <source>
        <dbReference type="ARBA" id="ARBA00023163"/>
    </source>
</evidence>
<evidence type="ECO:0000259" key="11">
    <source>
        <dbReference type="Pfam" id="PF04963"/>
    </source>
</evidence>
<dbReference type="EMBL" id="WQKZ01000002">
    <property type="protein sequence ID" value="MVN76279.1"/>
    <property type="molecule type" value="Genomic_DNA"/>
</dbReference>
<evidence type="ECO:0000256" key="1">
    <source>
        <dbReference type="ARBA" id="ARBA00008798"/>
    </source>
</evidence>
<dbReference type="PRINTS" id="PR00045">
    <property type="entry name" value="SIGMA54FCT"/>
</dbReference>
<comment type="caution">
    <text evidence="12">The sequence shown here is derived from an EMBL/GenBank/DDBJ whole genome shotgun (WGS) entry which is preliminary data.</text>
</comment>
<keyword evidence="13" id="KW-1185">Reference proteome</keyword>
<evidence type="ECO:0000259" key="10">
    <source>
        <dbReference type="Pfam" id="PF04552"/>
    </source>
</evidence>
<keyword evidence="4" id="KW-0548">Nucleotidyltransferase</keyword>
<evidence type="ECO:0000256" key="2">
    <source>
        <dbReference type="ARBA" id="ARBA00022478"/>
    </source>
</evidence>
<keyword evidence="2" id="KW-0240">DNA-directed RNA polymerase</keyword>
<dbReference type="NCBIfam" id="TIGR02395">
    <property type="entry name" value="rpoN_sigma"/>
    <property type="match status" value="1"/>
</dbReference>
<dbReference type="PANTHER" id="PTHR32248">
    <property type="entry name" value="RNA POLYMERASE SIGMA-54 FACTOR"/>
    <property type="match status" value="1"/>
</dbReference>
<keyword evidence="7" id="KW-0238">DNA-binding</keyword>
<comment type="similarity">
    <text evidence="1">Belongs to the sigma-54 factor family.</text>
</comment>
<evidence type="ECO:0000313" key="12">
    <source>
        <dbReference type="EMBL" id="MVN76279.1"/>
    </source>
</evidence>
<dbReference type="InterPro" id="IPR038709">
    <property type="entry name" value="RpoN_core-bd_sf"/>
</dbReference>
<protein>
    <submittedName>
        <fullName evidence="12">RNA polymerase factor sigma-54</fullName>
    </submittedName>
</protein>
<feature type="domain" description="RNA polymerase sigma factor 54 core-binding" evidence="11">
    <location>
        <begin position="155"/>
        <end position="353"/>
    </location>
</feature>
<dbReference type="PROSITE" id="PS00718">
    <property type="entry name" value="SIGMA54_2"/>
    <property type="match status" value="1"/>
</dbReference>
<reference evidence="12 13" key="1">
    <citation type="submission" date="2019-12" db="EMBL/GenBank/DDBJ databases">
        <title>Hymenobacter sp. HMF4947 Genome sequencing and assembly.</title>
        <authorList>
            <person name="Kang H."/>
            <person name="Cha I."/>
            <person name="Kim H."/>
            <person name="Joh K."/>
        </authorList>
    </citation>
    <scope>NUCLEOTIDE SEQUENCE [LARGE SCALE GENOMIC DNA]</scope>
    <source>
        <strain evidence="12 13">HMF4947</strain>
    </source>
</reference>
<dbReference type="InterPro" id="IPR007046">
    <property type="entry name" value="RNA_pol_sigma_54_core-bd"/>
</dbReference>
<dbReference type="GO" id="GO:0001216">
    <property type="term" value="F:DNA-binding transcription activator activity"/>
    <property type="evidence" value="ECO:0007669"/>
    <property type="project" value="InterPro"/>
</dbReference>
<keyword evidence="8" id="KW-0804">Transcription</keyword>
<dbReference type="PIRSF" id="PIRSF000774">
    <property type="entry name" value="RpoN"/>
    <property type="match status" value="1"/>
</dbReference>
<dbReference type="Pfam" id="PF04963">
    <property type="entry name" value="Sigma54_CBD"/>
    <property type="match status" value="1"/>
</dbReference>
<proteinExistence type="inferred from homology"/>
<feature type="domain" description="RNA polymerase sigma factor 54 DNA-binding" evidence="10">
    <location>
        <begin position="375"/>
        <end position="533"/>
    </location>
</feature>
<evidence type="ECO:0000256" key="7">
    <source>
        <dbReference type="ARBA" id="ARBA00023125"/>
    </source>
</evidence>
<dbReference type="GO" id="GO:0006352">
    <property type="term" value="P:DNA-templated transcription initiation"/>
    <property type="evidence" value="ECO:0007669"/>
    <property type="project" value="InterPro"/>
</dbReference>
<dbReference type="GO" id="GO:0016779">
    <property type="term" value="F:nucleotidyltransferase activity"/>
    <property type="evidence" value="ECO:0007669"/>
    <property type="project" value="UniProtKB-KW"/>
</dbReference>
<dbReference type="InterPro" id="IPR000394">
    <property type="entry name" value="RNA_pol_sigma_54"/>
</dbReference>